<dbReference type="InterPro" id="IPR058982">
    <property type="entry name" value="Beta-barrel_AprE"/>
</dbReference>
<dbReference type="PRINTS" id="PR01490">
    <property type="entry name" value="RTXTOXIND"/>
</dbReference>
<dbReference type="InterPro" id="IPR011053">
    <property type="entry name" value="Single_hybrid_motif"/>
</dbReference>
<feature type="coiled-coil region" evidence="10">
    <location>
        <begin position="158"/>
        <end position="192"/>
    </location>
</feature>
<dbReference type="GO" id="GO:0015031">
    <property type="term" value="P:protein transport"/>
    <property type="evidence" value="ECO:0007669"/>
    <property type="project" value="InterPro"/>
</dbReference>
<accession>A0A1D9MHA9</accession>
<evidence type="ECO:0000256" key="9">
    <source>
        <dbReference type="RuleBase" id="RU365093"/>
    </source>
</evidence>
<dbReference type="EMBL" id="CP017781">
    <property type="protein sequence ID" value="AOZ71150.1"/>
    <property type="molecule type" value="Genomic_DNA"/>
</dbReference>
<keyword evidence="7" id="KW-1133">Transmembrane helix</keyword>
<dbReference type="KEGG" id="rhp:LPB142_16695"/>
<reference evidence="13 14" key="1">
    <citation type="submission" date="2016-10" db="EMBL/GenBank/DDBJ databases">
        <title>Rhodobacter sp. LPB0142, isolated from sea water.</title>
        <authorList>
            <person name="Kim E."/>
            <person name="Yi H."/>
        </authorList>
    </citation>
    <scope>NUCLEOTIDE SEQUENCE [LARGE SCALE GENOMIC DNA]</scope>
    <source>
        <strain evidence="13 14">LPB0142</strain>
    </source>
</reference>
<dbReference type="PANTHER" id="PTHR30386">
    <property type="entry name" value="MEMBRANE FUSION SUBUNIT OF EMRAB-TOLC MULTIDRUG EFFLUX PUMP"/>
    <property type="match status" value="1"/>
</dbReference>
<keyword evidence="5 9" id="KW-0997">Cell inner membrane</keyword>
<evidence type="ECO:0000313" key="13">
    <source>
        <dbReference type="EMBL" id="AOZ71150.1"/>
    </source>
</evidence>
<dbReference type="AlphaFoldDB" id="A0A1D9MHA9"/>
<dbReference type="Pfam" id="PF26002">
    <property type="entry name" value="Beta-barrel_AprE"/>
    <property type="match status" value="1"/>
</dbReference>
<dbReference type="GO" id="GO:0005886">
    <property type="term" value="C:plasma membrane"/>
    <property type="evidence" value="ECO:0007669"/>
    <property type="project" value="UniProtKB-SubCell"/>
</dbReference>
<dbReference type="Proteomes" id="UP000176562">
    <property type="component" value="Chromosome"/>
</dbReference>
<dbReference type="SUPFAM" id="SSF51230">
    <property type="entry name" value="Single hybrid motif"/>
    <property type="match status" value="1"/>
</dbReference>
<evidence type="ECO:0000256" key="2">
    <source>
        <dbReference type="ARBA" id="ARBA00009477"/>
    </source>
</evidence>
<proteinExistence type="inferred from homology"/>
<evidence type="ECO:0000313" key="14">
    <source>
        <dbReference type="Proteomes" id="UP000176562"/>
    </source>
</evidence>
<dbReference type="Pfam" id="PF25994">
    <property type="entry name" value="HH_AprE"/>
    <property type="match status" value="1"/>
</dbReference>
<dbReference type="InterPro" id="IPR010129">
    <property type="entry name" value="T1SS_HlyD"/>
</dbReference>
<name>A0A1D9MHA9_9RHOB</name>
<evidence type="ECO:0000256" key="7">
    <source>
        <dbReference type="ARBA" id="ARBA00022989"/>
    </source>
</evidence>
<evidence type="ECO:0000259" key="11">
    <source>
        <dbReference type="Pfam" id="PF25994"/>
    </source>
</evidence>
<feature type="coiled-coil region" evidence="10">
    <location>
        <begin position="217"/>
        <end position="251"/>
    </location>
</feature>
<sequence>MTPAKAAPADDPATPSARPALLIGFLALLALVGGFGLWATLSTIAGAVVASGQVEVDQSRQIVQHPDGGVVAEILVHDGDTVAAGDTLIRLDGDLLRSELAIVEGQFFELQARRGRLEAERADQPTIAFSPELLAAAARDPDVAELTDGQMRLFDARRATLAKSLEQLDKRLEQTRSQISGIEAQLAALSRQRDLIGQELTDQRGLLDRGLAQASRVLALEREAASLDGQVGELTAQRAQAEGRLTEIQLEQLRLGSQRREDAETELRNIGYRELELAERRRALTGQIERLDIRAPVSGVVYAMAVTTPRSVIRPADPVLYLIPQDRPLVISARVSPLHIDEIGIGQPVTLRFSAFSGRTTPQLFGQVTKISADAFTDEATRMSYYRAEVELNPGEMDKIAGLKLLPGMPAEVYIRTGERSPMAYLIKPFADYFNRAFREN</sequence>
<evidence type="ECO:0000256" key="4">
    <source>
        <dbReference type="ARBA" id="ARBA00022475"/>
    </source>
</evidence>
<dbReference type="Gene3D" id="2.40.50.100">
    <property type="match status" value="1"/>
</dbReference>
<dbReference type="PANTHER" id="PTHR30386:SF17">
    <property type="entry name" value="ALKALINE PROTEASE SECRETION PROTEIN APRE"/>
    <property type="match status" value="1"/>
</dbReference>
<gene>
    <name evidence="13" type="ORF">LPB142_16695</name>
</gene>
<evidence type="ECO:0000256" key="1">
    <source>
        <dbReference type="ARBA" id="ARBA00004377"/>
    </source>
</evidence>
<comment type="similarity">
    <text evidence="2 9">Belongs to the membrane fusion protein (MFP) (TC 8.A.1) family.</text>
</comment>
<evidence type="ECO:0000256" key="5">
    <source>
        <dbReference type="ARBA" id="ARBA00022519"/>
    </source>
</evidence>
<evidence type="ECO:0000256" key="10">
    <source>
        <dbReference type="SAM" id="Coils"/>
    </source>
</evidence>
<keyword evidence="10" id="KW-0175">Coiled coil</keyword>
<dbReference type="Gene3D" id="2.40.30.170">
    <property type="match status" value="1"/>
</dbReference>
<evidence type="ECO:0000256" key="3">
    <source>
        <dbReference type="ARBA" id="ARBA00022448"/>
    </source>
</evidence>
<keyword evidence="3 9" id="KW-0813">Transport</keyword>
<evidence type="ECO:0000256" key="8">
    <source>
        <dbReference type="ARBA" id="ARBA00023136"/>
    </source>
</evidence>
<keyword evidence="6" id="KW-0812">Transmembrane</keyword>
<comment type="subcellular location">
    <subcellularLocation>
        <location evidence="1 9">Cell inner membrane</location>
        <topology evidence="1 9">Single-pass membrane protein</topology>
    </subcellularLocation>
</comment>
<organism evidence="13 14">
    <name type="scientific">Rhodobacter xanthinilyticus</name>
    <dbReference type="NCBI Taxonomy" id="1850250"/>
    <lineage>
        <taxon>Bacteria</taxon>
        <taxon>Pseudomonadati</taxon>
        <taxon>Pseudomonadota</taxon>
        <taxon>Alphaproteobacteria</taxon>
        <taxon>Rhodobacterales</taxon>
        <taxon>Rhodobacter group</taxon>
        <taxon>Rhodobacter</taxon>
    </lineage>
</organism>
<protein>
    <recommendedName>
        <fullName evidence="9">Membrane fusion protein (MFP) family protein</fullName>
    </recommendedName>
</protein>
<evidence type="ECO:0000259" key="12">
    <source>
        <dbReference type="Pfam" id="PF26002"/>
    </source>
</evidence>
<keyword evidence="4 9" id="KW-1003">Cell membrane</keyword>
<keyword evidence="8" id="KW-0472">Membrane</keyword>
<evidence type="ECO:0000256" key="6">
    <source>
        <dbReference type="ARBA" id="ARBA00022692"/>
    </source>
</evidence>
<dbReference type="NCBIfam" id="TIGR01843">
    <property type="entry name" value="type_I_hlyD"/>
    <property type="match status" value="1"/>
</dbReference>
<feature type="domain" description="AprE-like long alpha-helical hairpin" evidence="11">
    <location>
        <begin position="97"/>
        <end position="285"/>
    </location>
</feature>
<dbReference type="InterPro" id="IPR058781">
    <property type="entry name" value="HH_AprE-like"/>
</dbReference>
<keyword evidence="14" id="KW-1185">Reference proteome</keyword>
<dbReference type="STRING" id="1850250.LPB142_16695"/>
<dbReference type="InterPro" id="IPR050739">
    <property type="entry name" value="MFP"/>
</dbReference>
<feature type="domain" description="AprE-like beta-barrel" evidence="12">
    <location>
        <begin position="329"/>
        <end position="418"/>
    </location>
</feature>